<evidence type="ECO:0000313" key="1">
    <source>
        <dbReference type="EMBL" id="AXF41202.1"/>
    </source>
</evidence>
<accession>A0A345AWB9</accession>
<gene>
    <name evidence="1" type="primary">ORF_66</name>
    <name evidence="1" type="ORF">S-TIM4_ORF_66</name>
</gene>
<protein>
    <submittedName>
        <fullName evidence="1">Uncharacterized protein</fullName>
    </submittedName>
</protein>
<name>A0A345AWB9_9CAUD</name>
<reference evidence="1 2" key="1">
    <citation type="journal article" date="2011" name="Nature">
        <title>Genomic island variability facilitates Prochlorococcus-virus coexistence.</title>
        <authorList>
            <person name="Avrani S."/>
            <person name="Wurtzel O."/>
            <person name="Sharon I."/>
            <person name="Sorek R."/>
            <person name="Lindell D."/>
        </authorList>
    </citation>
    <scope>NUCLEOTIDE SEQUENCE [LARGE SCALE GENOMIC DNA]</scope>
</reference>
<dbReference type="RefSeq" id="YP_009806323.1">
    <property type="nucleotide sequence ID" value="NC_048015.1"/>
</dbReference>
<keyword evidence="2" id="KW-1185">Reference proteome</keyword>
<organism evidence="1 2">
    <name type="scientific">Cyanophage S-TIM4</name>
    <dbReference type="NCBI Taxonomy" id="1048189"/>
    <lineage>
        <taxon>Viruses</taxon>
        <taxon>Duplodnaviria</taxon>
        <taxon>Heunggongvirae</taxon>
        <taxon>Uroviricota</taxon>
        <taxon>Caudoviricetes</taxon>
        <taxon>Pantevenvirales</taxon>
        <taxon>Kyanoviridae</taxon>
        <taxon>Thaumasvirus</taxon>
        <taxon>Thaumasvirus stim4</taxon>
    </lineage>
</organism>
<dbReference type="Proteomes" id="UP000257501">
    <property type="component" value="Segment"/>
</dbReference>
<dbReference type="GeneID" id="54997181"/>
<dbReference type="KEGG" id="vg:54997181"/>
<sequence length="59" mass="6893">MLDFLSDVLEDFCSKNNLPLMSADDLLYAPAWSEINLSQPQKNWLTNYIEVWDIIQENS</sequence>
<dbReference type="EMBL" id="MH512890">
    <property type="protein sequence ID" value="AXF41202.1"/>
    <property type="molecule type" value="Genomic_DNA"/>
</dbReference>
<evidence type="ECO:0000313" key="2">
    <source>
        <dbReference type="Proteomes" id="UP000257501"/>
    </source>
</evidence>
<proteinExistence type="predicted"/>